<proteinExistence type="predicted"/>
<evidence type="ECO:0000259" key="3">
    <source>
        <dbReference type="PROSITE" id="PS51194"/>
    </source>
</evidence>
<sequence>MQKIDKFNIIIKLTFLNNIYMNIIFELEKNIQSVRPKIYSKTVLSNETDKRLLSYQKNHVVKLINILIKHWIAIDTSDTGIGKTYIAAAICRELGRRPIVICPKTLITNWITVLKFYGVKHYDVVNYETIKNGKTYNNCNLKTRKKSKYVEIEDKDPDDPLKAAFNWNIPKDGIIIFDEVHRCKDPQTENGKLLMSSKSLITQQIPVLLLSATICEEYHDMKIPFYLMNFIPNTRNFNHFTRTLQIKYPKYRVKKNNPDSGDGKITKENSQAMIIHEEIKEFTSRIKIRDLGDKFPSNQWCAQEFFTDESKEISESYEEIALLLDKIKNCEGKSDFHLSKIQKLKQQIELRKAPIFIEQAKIYLEEGNSVIIFINYLNTMDVLSKELEIKCKIHGKQNNEERQEFIDLFQSNKEKIIICQVGAGGTGLSLHDLNGGHPRVTLLSLPDSASNLIQALGRAPRAGAKTPVLQRIVIAANVEYEKHIMKIINKKLSNISAINDGDINGNKYDITKGIR</sequence>
<dbReference type="InterPro" id="IPR006935">
    <property type="entry name" value="Helicase/UvrB_N"/>
</dbReference>
<dbReference type="SUPFAM" id="SSF52540">
    <property type="entry name" value="P-loop containing nucleoside triphosphate hydrolases"/>
    <property type="match status" value="2"/>
</dbReference>
<protein>
    <submittedName>
        <fullName evidence="4">ATP-dependent RNA helicase</fullName>
    </submittedName>
</protein>
<evidence type="ECO:0000259" key="2">
    <source>
        <dbReference type="PROSITE" id="PS51192"/>
    </source>
</evidence>
<dbReference type="InterPro" id="IPR027417">
    <property type="entry name" value="P-loop_NTPase"/>
</dbReference>
<dbReference type="PROSITE" id="PS51194">
    <property type="entry name" value="HELICASE_CTER"/>
    <property type="match status" value="1"/>
</dbReference>
<dbReference type="SMART" id="SM00490">
    <property type="entry name" value="HELICc"/>
    <property type="match status" value="1"/>
</dbReference>
<dbReference type="GO" id="GO:0005524">
    <property type="term" value="F:ATP binding"/>
    <property type="evidence" value="ECO:0007669"/>
    <property type="project" value="InterPro"/>
</dbReference>
<keyword evidence="1" id="KW-0378">Hydrolase</keyword>
<dbReference type="InterPro" id="IPR001650">
    <property type="entry name" value="Helicase_C-like"/>
</dbReference>
<dbReference type="PANTHER" id="PTHR45766">
    <property type="entry name" value="DNA ANNEALING HELICASE AND ENDONUCLEASE ZRANB3 FAMILY MEMBER"/>
    <property type="match status" value="1"/>
</dbReference>
<feature type="domain" description="Helicase ATP-binding" evidence="2">
    <location>
        <begin position="64"/>
        <end position="214"/>
    </location>
</feature>
<organism evidence="4">
    <name type="scientific">Borely moumouvirus</name>
    <dbReference type="NCBI Taxonomy" id="2712067"/>
    <lineage>
        <taxon>Viruses</taxon>
        <taxon>Varidnaviria</taxon>
        <taxon>Bamfordvirae</taxon>
        <taxon>Nucleocytoviricota</taxon>
        <taxon>Megaviricetes</taxon>
        <taxon>Imitervirales</taxon>
        <taxon>Mimiviridae</taxon>
        <taxon>Megamimivirinae</taxon>
        <taxon>Moumouvirus</taxon>
    </lineage>
</organism>
<dbReference type="CDD" id="cd18793">
    <property type="entry name" value="SF2_C_SNF"/>
    <property type="match status" value="1"/>
</dbReference>
<dbReference type="GO" id="GO:0031297">
    <property type="term" value="P:replication fork processing"/>
    <property type="evidence" value="ECO:0007669"/>
    <property type="project" value="TreeGrafter"/>
</dbReference>
<dbReference type="GO" id="GO:0016787">
    <property type="term" value="F:hydrolase activity"/>
    <property type="evidence" value="ECO:0007669"/>
    <property type="project" value="UniProtKB-KW"/>
</dbReference>
<dbReference type="GO" id="GO:0004386">
    <property type="term" value="F:helicase activity"/>
    <property type="evidence" value="ECO:0007669"/>
    <property type="project" value="UniProtKB-KW"/>
</dbReference>
<dbReference type="GO" id="GO:0006281">
    <property type="term" value="P:DNA repair"/>
    <property type="evidence" value="ECO:0007669"/>
    <property type="project" value="TreeGrafter"/>
</dbReference>
<keyword evidence="4" id="KW-0067">ATP-binding</keyword>
<dbReference type="InterPro" id="IPR014001">
    <property type="entry name" value="Helicase_ATP-bd"/>
</dbReference>
<feature type="domain" description="Helicase C-terminal" evidence="3">
    <location>
        <begin position="356"/>
        <end position="504"/>
    </location>
</feature>
<evidence type="ECO:0000256" key="1">
    <source>
        <dbReference type="ARBA" id="ARBA00022801"/>
    </source>
</evidence>
<dbReference type="Pfam" id="PF04851">
    <property type="entry name" value="ResIII"/>
    <property type="match status" value="1"/>
</dbReference>
<accession>A0A6G6ACQ0</accession>
<evidence type="ECO:0000313" key="4">
    <source>
        <dbReference type="EMBL" id="QID06166.1"/>
    </source>
</evidence>
<dbReference type="InterPro" id="IPR049730">
    <property type="entry name" value="SNF2/RAD54-like_C"/>
</dbReference>
<dbReference type="PROSITE" id="PS51192">
    <property type="entry name" value="HELICASE_ATP_BIND_1"/>
    <property type="match status" value="1"/>
</dbReference>
<dbReference type="GO" id="GO:0003677">
    <property type="term" value="F:DNA binding"/>
    <property type="evidence" value="ECO:0007669"/>
    <property type="project" value="InterPro"/>
</dbReference>
<dbReference type="SMART" id="SM00487">
    <property type="entry name" value="DEXDc"/>
    <property type="match status" value="1"/>
</dbReference>
<dbReference type="PANTHER" id="PTHR45766:SF6">
    <property type="entry name" value="SWI_SNF-RELATED MATRIX-ASSOCIATED ACTIN-DEPENDENT REGULATOR OF CHROMATIN SUBFAMILY A-LIKE PROTEIN 1"/>
    <property type="match status" value="1"/>
</dbReference>
<keyword evidence="4" id="KW-0347">Helicase</keyword>
<dbReference type="Pfam" id="PF00271">
    <property type="entry name" value="Helicase_C"/>
    <property type="match status" value="1"/>
</dbReference>
<name>A0A6G6ACQ0_9VIRU</name>
<reference evidence="4" key="1">
    <citation type="submission" date="2019-07" db="EMBL/GenBank/DDBJ databases">
        <title>The discovery of a new lineage B mimivirus raises questions about particles surface fibrils.</title>
        <authorList>
            <person name="Silva L.K.S."/>
            <person name="Rodrigues R.A.L."/>
            <person name="Andrade A.C.S.P."/>
            <person name="Hikida H."/>
            <person name="Andreani J."/>
            <person name="Levasseur A."/>
            <person name="La Scola B."/>
            <person name="Abrahao J.S."/>
        </authorList>
    </citation>
    <scope>NUCLEOTIDE SEQUENCE</scope>
    <source>
        <strain evidence="4">B60</strain>
    </source>
</reference>
<dbReference type="Gene3D" id="3.40.50.300">
    <property type="entry name" value="P-loop containing nucleotide triphosphate hydrolases"/>
    <property type="match status" value="2"/>
</dbReference>
<keyword evidence="4" id="KW-0547">Nucleotide-binding</keyword>
<dbReference type="EMBL" id="MN175499">
    <property type="protein sequence ID" value="QID06166.1"/>
    <property type="molecule type" value="Genomic_DNA"/>
</dbReference>